<keyword evidence="3" id="KW-1185">Reference proteome</keyword>
<reference evidence="2 3" key="1">
    <citation type="submission" date="2024-01" db="EMBL/GenBank/DDBJ databases">
        <title>The genomes of 5 underutilized Papilionoideae crops provide insights into root nodulation and disease resistanc.</title>
        <authorList>
            <person name="Jiang F."/>
        </authorList>
    </citation>
    <scope>NUCLEOTIDE SEQUENCE [LARGE SCALE GENOMIC DNA]</scope>
    <source>
        <strain evidence="2">LVBAO_FW01</strain>
        <tissue evidence="2">Leaves</tissue>
    </source>
</reference>
<protein>
    <submittedName>
        <fullName evidence="2">Uncharacterized protein</fullName>
    </submittedName>
</protein>
<sequence>MIDGARELSQCQSGDTGRGLFGSHSGKIEGLDRGHHRRRRYLRRLGGEGADRKHWRVFLVLGALFALGTVSGRNSKVALVEHGADEVAGGDGRPGSTCSRRGSRIHKSKVMRSWEGPGSLVSVVGEEVKTDNSRLERPP</sequence>
<evidence type="ECO:0000313" key="3">
    <source>
        <dbReference type="Proteomes" id="UP001367508"/>
    </source>
</evidence>
<comment type="caution">
    <text evidence="2">The sequence shown here is derived from an EMBL/GenBank/DDBJ whole genome shotgun (WGS) entry which is preliminary data.</text>
</comment>
<dbReference type="EMBL" id="JAYMYQ010000006">
    <property type="protein sequence ID" value="KAK7323698.1"/>
    <property type="molecule type" value="Genomic_DNA"/>
</dbReference>
<evidence type="ECO:0000313" key="2">
    <source>
        <dbReference type="EMBL" id="KAK7323698.1"/>
    </source>
</evidence>
<name>A0AAN9KWR8_CANGL</name>
<organism evidence="2 3">
    <name type="scientific">Canavalia gladiata</name>
    <name type="common">Sword bean</name>
    <name type="synonym">Dolichos gladiatus</name>
    <dbReference type="NCBI Taxonomy" id="3824"/>
    <lineage>
        <taxon>Eukaryota</taxon>
        <taxon>Viridiplantae</taxon>
        <taxon>Streptophyta</taxon>
        <taxon>Embryophyta</taxon>
        <taxon>Tracheophyta</taxon>
        <taxon>Spermatophyta</taxon>
        <taxon>Magnoliopsida</taxon>
        <taxon>eudicotyledons</taxon>
        <taxon>Gunneridae</taxon>
        <taxon>Pentapetalae</taxon>
        <taxon>rosids</taxon>
        <taxon>fabids</taxon>
        <taxon>Fabales</taxon>
        <taxon>Fabaceae</taxon>
        <taxon>Papilionoideae</taxon>
        <taxon>50 kb inversion clade</taxon>
        <taxon>NPAAA clade</taxon>
        <taxon>indigoferoid/millettioid clade</taxon>
        <taxon>Phaseoleae</taxon>
        <taxon>Canavalia</taxon>
    </lineage>
</organism>
<accession>A0AAN9KWR8</accession>
<dbReference type="AlphaFoldDB" id="A0AAN9KWR8"/>
<gene>
    <name evidence="2" type="ORF">VNO77_27186</name>
</gene>
<evidence type="ECO:0000256" key="1">
    <source>
        <dbReference type="SAM" id="MobiDB-lite"/>
    </source>
</evidence>
<proteinExistence type="predicted"/>
<feature type="region of interest" description="Disordered" evidence="1">
    <location>
        <begin position="1"/>
        <end position="33"/>
    </location>
</feature>
<dbReference type="Proteomes" id="UP001367508">
    <property type="component" value="Unassembled WGS sequence"/>
</dbReference>